<dbReference type="PANTHER" id="PTHR42680:SF3">
    <property type="entry name" value="DCTP DEAMINASE"/>
    <property type="match status" value="1"/>
</dbReference>
<reference evidence="3" key="1">
    <citation type="submission" date="2020-04" db="EMBL/GenBank/DDBJ databases">
        <authorList>
            <person name="Chiriac C."/>
            <person name="Salcher M."/>
            <person name="Ghai R."/>
            <person name="Kavagutti S V."/>
        </authorList>
    </citation>
    <scope>NUCLEOTIDE SEQUENCE</scope>
</reference>
<accession>A0A6J5NCD6</accession>
<name>A0A6J5NCD6_9CAUD</name>
<dbReference type="EMBL" id="LR796624">
    <property type="protein sequence ID" value="CAB4155171.1"/>
    <property type="molecule type" value="Genomic_DNA"/>
</dbReference>
<dbReference type="CDD" id="cd07557">
    <property type="entry name" value="trimeric_dUTPase"/>
    <property type="match status" value="1"/>
</dbReference>
<evidence type="ECO:0000256" key="2">
    <source>
        <dbReference type="ARBA" id="ARBA00023080"/>
    </source>
</evidence>
<dbReference type="PANTHER" id="PTHR42680">
    <property type="entry name" value="DCTP DEAMINASE"/>
    <property type="match status" value="1"/>
</dbReference>
<dbReference type="GO" id="GO:0008829">
    <property type="term" value="F:dCTP deaminase activity"/>
    <property type="evidence" value="ECO:0007669"/>
    <property type="project" value="InterPro"/>
</dbReference>
<evidence type="ECO:0000256" key="1">
    <source>
        <dbReference type="ARBA" id="ARBA00022801"/>
    </source>
</evidence>
<dbReference type="InterPro" id="IPR011962">
    <property type="entry name" value="dCTP_deaminase"/>
</dbReference>
<keyword evidence="2" id="KW-0546">Nucleotide metabolism</keyword>
<protein>
    <submittedName>
        <fullName evidence="3">Dcd Deoxycytidine deaminase</fullName>
    </submittedName>
</protein>
<dbReference type="InterPro" id="IPR033704">
    <property type="entry name" value="dUTPase_trimeric"/>
</dbReference>
<sequence length="194" mass="21158">MLLNDRQISKLAENDLFMPFVGEKCRTLDNGTKAISYGLSQAGYDLRLSEEEFLIVDKTAGGGHGKELDPKLSNAAIPYDAILNHSDGSSFFRLPPFSYGLGRSHELISMPTDVIGLCDGKSTYARCGIIINVTPIEPGWAGYLTISISNPTPLPVRIYANEGIVQVMLCPIEEVKKAYTGLYQNSTRVQLAAV</sequence>
<organism evidence="3">
    <name type="scientific">uncultured Caudovirales phage</name>
    <dbReference type="NCBI Taxonomy" id="2100421"/>
    <lineage>
        <taxon>Viruses</taxon>
        <taxon>Duplodnaviria</taxon>
        <taxon>Heunggongvirae</taxon>
        <taxon>Uroviricota</taxon>
        <taxon>Caudoviricetes</taxon>
        <taxon>Peduoviridae</taxon>
        <taxon>Maltschvirus</taxon>
        <taxon>Maltschvirus maltsch</taxon>
    </lineage>
</organism>
<keyword evidence="1" id="KW-0378">Hydrolase</keyword>
<dbReference type="SUPFAM" id="SSF51283">
    <property type="entry name" value="dUTPase-like"/>
    <property type="match status" value="1"/>
</dbReference>
<proteinExistence type="predicted"/>
<dbReference type="NCBIfam" id="TIGR02274">
    <property type="entry name" value="dCTP_deam"/>
    <property type="match status" value="1"/>
</dbReference>
<evidence type="ECO:0000313" key="3">
    <source>
        <dbReference type="EMBL" id="CAB4155171.1"/>
    </source>
</evidence>
<dbReference type="Pfam" id="PF22769">
    <property type="entry name" value="DCD"/>
    <property type="match status" value="1"/>
</dbReference>
<dbReference type="Gene3D" id="2.70.40.10">
    <property type="match status" value="1"/>
</dbReference>
<dbReference type="InterPro" id="IPR036157">
    <property type="entry name" value="dUTPase-like_sf"/>
</dbReference>
<dbReference type="GO" id="GO:0006229">
    <property type="term" value="P:dUTP biosynthetic process"/>
    <property type="evidence" value="ECO:0007669"/>
    <property type="project" value="InterPro"/>
</dbReference>
<gene>
    <name evidence="3" type="ORF">UFOVP649_88</name>
</gene>